<keyword evidence="8" id="KW-0732">Signal</keyword>
<comment type="similarity">
    <text evidence="2">Belongs to the TMEM161 family.</text>
</comment>
<feature type="chain" id="PRO_5036402528" description="Transmembrane protein 161B" evidence="8">
    <location>
        <begin position="24"/>
        <end position="464"/>
    </location>
</feature>
<keyword evidence="3 7" id="KW-0812">Transmembrane</keyword>
<evidence type="ECO:0000313" key="10">
    <source>
        <dbReference type="Proteomes" id="UP000677054"/>
    </source>
</evidence>
<evidence type="ECO:0000256" key="2">
    <source>
        <dbReference type="ARBA" id="ARBA00009706"/>
    </source>
</evidence>
<organism evidence="9">
    <name type="scientific">Darwinula stevensoni</name>
    <dbReference type="NCBI Taxonomy" id="69355"/>
    <lineage>
        <taxon>Eukaryota</taxon>
        <taxon>Metazoa</taxon>
        <taxon>Ecdysozoa</taxon>
        <taxon>Arthropoda</taxon>
        <taxon>Crustacea</taxon>
        <taxon>Oligostraca</taxon>
        <taxon>Ostracoda</taxon>
        <taxon>Podocopa</taxon>
        <taxon>Podocopida</taxon>
        <taxon>Darwinulocopina</taxon>
        <taxon>Darwinuloidea</taxon>
        <taxon>Darwinulidae</taxon>
        <taxon>Darwinula</taxon>
    </lineage>
</organism>
<feature type="transmembrane region" description="Helical" evidence="7">
    <location>
        <begin position="256"/>
        <end position="276"/>
    </location>
</feature>
<dbReference type="InterPro" id="IPR019395">
    <property type="entry name" value="Transmembrane_161A/B"/>
</dbReference>
<sequence>MALFGFQLVTTMIMASILQKIMPQYSFAKWLLCNTGLIRYLHPTDEELLSLVRVPKAKGKGHQKNGTSDTFMVPRSIDIQLDAVKVQPYDVVHLRFYMDYQWLVDFGLFTLLVYLITEIYTSWQVSTHEMNLSLVWCFLVIGFSLKVLFSLTALYFRGEEAMGERSLCIVAASTYLVVAMAVLIVDESSLELGVEDAYSAFSANASSFLAHHASKLFLKFILALIGAALGGFLTFPGLRLARMHWDALRFTTERRLLQLLLHISFISPFGVVIAWVRPLSRDYFTTRIWPGLDEPLLSKDGFESLRLWLILGVGVVRLLLLPFYLQAYLNLAHERMELQKKEAGKISNRDLQRSVARVFYYLCVVTLQYLAPLFLLIYQGLLLKSAGGYSWWSRNECPADFEPSPEKLEPTLSSEMTVTLSSLRQVFSEEVARGVLTFTTWWTAFSWFSSSALGIFYYSYFSKT</sequence>
<evidence type="ECO:0008006" key="11">
    <source>
        <dbReference type="Google" id="ProtNLM"/>
    </source>
</evidence>
<comment type="subcellular location">
    <subcellularLocation>
        <location evidence="1">Membrane</location>
        <topology evidence="1">Multi-pass membrane protein</topology>
    </subcellularLocation>
</comment>
<keyword evidence="10" id="KW-1185">Reference proteome</keyword>
<feature type="transmembrane region" description="Helical" evidence="7">
    <location>
        <begin position="102"/>
        <end position="121"/>
    </location>
</feature>
<keyword evidence="6" id="KW-0325">Glycoprotein</keyword>
<dbReference type="GO" id="GO:0016020">
    <property type="term" value="C:membrane"/>
    <property type="evidence" value="ECO:0007669"/>
    <property type="project" value="UniProtKB-SubCell"/>
</dbReference>
<accession>A0A7R8XG51</accession>
<evidence type="ECO:0000256" key="4">
    <source>
        <dbReference type="ARBA" id="ARBA00022989"/>
    </source>
</evidence>
<evidence type="ECO:0000256" key="6">
    <source>
        <dbReference type="ARBA" id="ARBA00023180"/>
    </source>
</evidence>
<protein>
    <recommendedName>
        <fullName evidence="11">Transmembrane protein 161B</fullName>
    </recommendedName>
</protein>
<evidence type="ECO:0000256" key="1">
    <source>
        <dbReference type="ARBA" id="ARBA00004141"/>
    </source>
</evidence>
<evidence type="ECO:0000256" key="5">
    <source>
        <dbReference type="ARBA" id="ARBA00023136"/>
    </source>
</evidence>
<dbReference type="EMBL" id="LR900720">
    <property type="protein sequence ID" value="CAD7246672.1"/>
    <property type="molecule type" value="Genomic_DNA"/>
</dbReference>
<keyword evidence="5 7" id="KW-0472">Membrane</keyword>
<feature type="transmembrane region" description="Helical" evidence="7">
    <location>
        <begin position="216"/>
        <end position="235"/>
    </location>
</feature>
<dbReference type="Pfam" id="PF10268">
    <property type="entry name" value="Tmemb_161AB"/>
    <property type="match status" value="1"/>
</dbReference>
<dbReference type="Proteomes" id="UP000677054">
    <property type="component" value="Unassembled WGS sequence"/>
</dbReference>
<feature type="signal peptide" evidence="8">
    <location>
        <begin position="1"/>
        <end position="23"/>
    </location>
</feature>
<feature type="transmembrane region" description="Helical" evidence="7">
    <location>
        <begin position="167"/>
        <end position="185"/>
    </location>
</feature>
<feature type="transmembrane region" description="Helical" evidence="7">
    <location>
        <begin position="358"/>
        <end position="381"/>
    </location>
</feature>
<evidence type="ECO:0000256" key="3">
    <source>
        <dbReference type="ARBA" id="ARBA00022692"/>
    </source>
</evidence>
<keyword evidence="4 7" id="KW-1133">Transmembrane helix</keyword>
<dbReference type="EMBL" id="CAJPEV010001203">
    <property type="protein sequence ID" value="CAG0891341.1"/>
    <property type="molecule type" value="Genomic_DNA"/>
</dbReference>
<gene>
    <name evidence="9" type="ORF">DSTB1V02_LOCUS6519</name>
</gene>
<evidence type="ECO:0000313" key="9">
    <source>
        <dbReference type="EMBL" id="CAD7246672.1"/>
    </source>
</evidence>
<feature type="transmembrane region" description="Helical" evidence="7">
    <location>
        <begin position="441"/>
        <end position="461"/>
    </location>
</feature>
<dbReference type="AlphaFoldDB" id="A0A7R8XG51"/>
<evidence type="ECO:0000256" key="8">
    <source>
        <dbReference type="SAM" id="SignalP"/>
    </source>
</evidence>
<name>A0A7R8XG51_9CRUS</name>
<dbReference type="OrthoDB" id="784140at2759"/>
<dbReference type="PANTHER" id="PTHR13624:SF6">
    <property type="entry name" value="EMEI"/>
    <property type="match status" value="1"/>
</dbReference>
<feature type="transmembrane region" description="Helical" evidence="7">
    <location>
        <begin position="133"/>
        <end position="155"/>
    </location>
</feature>
<reference evidence="9" key="1">
    <citation type="submission" date="2020-11" db="EMBL/GenBank/DDBJ databases">
        <authorList>
            <person name="Tran Van P."/>
        </authorList>
    </citation>
    <scope>NUCLEOTIDE SEQUENCE</scope>
</reference>
<proteinExistence type="inferred from homology"/>
<dbReference type="PANTHER" id="PTHR13624">
    <property type="entry name" value="RE42071P"/>
    <property type="match status" value="1"/>
</dbReference>
<feature type="transmembrane region" description="Helical" evidence="7">
    <location>
        <begin position="307"/>
        <end position="331"/>
    </location>
</feature>
<evidence type="ECO:0000256" key="7">
    <source>
        <dbReference type="SAM" id="Phobius"/>
    </source>
</evidence>